<evidence type="ECO:0000313" key="1">
    <source>
        <dbReference type="EMBL" id="MFN0256746.1"/>
    </source>
</evidence>
<name>A0ABW9JC99_9SPHI</name>
<gene>
    <name evidence="1" type="ORF">E6A44_014245</name>
</gene>
<accession>A0ABW9JC99</accession>
<organism evidence="1 2">
    <name type="scientific">Pedobacter ureilyticus</name>
    <dbReference type="NCBI Taxonomy" id="1393051"/>
    <lineage>
        <taxon>Bacteria</taxon>
        <taxon>Pseudomonadati</taxon>
        <taxon>Bacteroidota</taxon>
        <taxon>Sphingobacteriia</taxon>
        <taxon>Sphingobacteriales</taxon>
        <taxon>Sphingobacteriaceae</taxon>
        <taxon>Pedobacter</taxon>
    </lineage>
</organism>
<keyword evidence="2" id="KW-1185">Reference proteome</keyword>
<proteinExistence type="predicted"/>
<comment type="caution">
    <text evidence="1">The sequence shown here is derived from an EMBL/GenBank/DDBJ whole genome shotgun (WGS) entry which is preliminary data.</text>
</comment>
<dbReference type="Proteomes" id="UP001517247">
    <property type="component" value="Unassembled WGS sequence"/>
</dbReference>
<dbReference type="EMBL" id="SSHJ02000007">
    <property type="protein sequence ID" value="MFN0256746.1"/>
    <property type="molecule type" value="Genomic_DNA"/>
</dbReference>
<reference evidence="1 2" key="1">
    <citation type="submission" date="2024-12" db="EMBL/GenBank/DDBJ databases">
        <authorList>
            <person name="Hu S."/>
        </authorList>
    </citation>
    <scope>NUCLEOTIDE SEQUENCE [LARGE SCALE GENOMIC DNA]</scope>
    <source>
        <strain evidence="1 2">THG-T11</strain>
    </source>
</reference>
<dbReference type="RefSeq" id="WP_138723832.1">
    <property type="nucleotide sequence ID" value="NZ_SSHJ02000007.1"/>
</dbReference>
<protein>
    <submittedName>
        <fullName evidence="1">Uncharacterized protein</fullName>
    </submittedName>
</protein>
<evidence type="ECO:0000313" key="2">
    <source>
        <dbReference type="Proteomes" id="UP001517247"/>
    </source>
</evidence>
<sequence length="108" mass="12278">MKFEIGGILEEMLLALRKETGKGWKQIRVVSEQFAELNKDRLQLIAELRLDNELTEEEFLARLEDEKLMLEVQLNTLKVLTKAVVQKAVNAAFKILGDAVSTLIAPLR</sequence>